<name>A0A6J7KGX3_9ZZZZ</name>
<sequence>MALAASVAATIAIMRALTPVTVTVAHAVRAASHPVLLAGSALGLDSAHPGAIASVVVVRRSADREAGHPGNCEEGDRRTAGEGGLQRPP</sequence>
<proteinExistence type="predicted"/>
<protein>
    <submittedName>
        <fullName evidence="2">Unannotated protein</fullName>
    </submittedName>
</protein>
<dbReference type="EMBL" id="CAFBNE010000051">
    <property type="protein sequence ID" value="CAB4953244.1"/>
    <property type="molecule type" value="Genomic_DNA"/>
</dbReference>
<accession>A0A6J7KGX3</accession>
<dbReference type="AlphaFoldDB" id="A0A6J7KGX3"/>
<organism evidence="2">
    <name type="scientific">freshwater metagenome</name>
    <dbReference type="NCBI Taxonomy" id="449393"/>
    <lineage>
        <taxon>unclassified sequences</taxon>
        <taxon>metagenomes</taxon>
        <taxon>ecological metagenomes</taxon>
    </lineage>
</organism>
<evidence type="ECO:0000256" key="1">
    <source>
        <dbReference type="SAM" id="MobiDB-lite"/>
    </source>
</evidence>
<evidence type="ECO:0000313" key="2">
    <source>
        <dbReference type="EMBL" id="CAB4953244.1"/>
    </source>
</evidence>
<feature type="region of interest" description="Disordered" evidence="1">
    <location>
        <begin position="63"/>
        <end position="89"/>
    </location>
</feature>
<gene>
    <name evidence="2" type="ORF">UFOPK3772_01689</name>
</gene>
<reference evidence="2" key="1">
    <citation type="submission" date="2020-05" db="EMBL/GenBank/DDBJ databases">
        <authorList>
            <person name="Chiriac C."/>
            <person name="Salcher M."/>
            <person name="Ghai R."/>
            <person name="Kavagutti S V."/>
        </authorList>
    </citation>
    <scope>NUCLEOTIDE SEQUENCE</scope>
</reference>